<keyword evidence="5" id="KW-0408">Iron</keyword>
<dbReference type="Gene3D" id="2.40.30.10">
    <property type="entry name" value="Translation factors"/>
    <property type="match status" value="1"/>
</dbReference>
<dbReference type="GO" id="GO:0046872">
    <property type="term" value="F:metal ion binding"/>
    <property type="evidence" value="ECO:0007669"/>
    <property type="project" value="UniProtKB-KW"/>
</dbReference>
<dbReference type="InterPro" id="IPR001433">
    <property type="entry name" value="OxRdtase_FAD/NAD-bd"/>
</dbReference>
<dbReference type="KEGG" id="bxb:DR64_1234"/>
<proteinExistence type="predicted"/>
<dbReference type="SUPFAM" id="SSF63380">
    <property type="entry name" value="Riboflavin synthase domain-like"/>
    <property type="match status" value="1"/>
</dbReference>
<dbReference type="Gene3D" id="3.40.50.80">
    <property type="entry name" value="Nucleotide-binding domain of ferredoxin-NADP reductase (FNR) module"/>
    <property type="match status" value="1"/>
</dbReference>
<dbReference type="Pfam" id="PF00111">
    <property type="entry name" value="Fer2"/>
    <property type="match status" value="1"/>
</dbReference>
<evidence type="ECO:0000256" key="6">
    <source>
        <dbReference type="ARBA" id="ARBA00023014"/>
    </source>
</evidence>
<evidence type="ECO:0000313" key="9">
    <source>
        <dbReference type="EMBL" id="ABE29451.1"/>
    </source>
</evidence>
<evidence type="ECO:0000256" key="4">
    <source>
        <dbReference type="ARBA" id="ARBA00023002"/>
    </source>
</evidence>
<dbReference type="CDD" id="cd06185">
    <property type="entry name" value="PDR_like"/>
    <property type="match status" value="1"/>
</dbReference>
<dbReference type="PANTHER" id="PTHR47354:SF1">
    <property type="entry name" value="CARNITINE MONOOXYGENASE REDUCTASE SUBUNIT"/>
    <property type="match status" value="1"/>
</dbReference>
<protein>
    <submittedName>
        <fullName evidence="9">Aromatic acid dioxygenase beta subunit</fullName>
    </submittedName>
</protein>
<dbReference type="AlphaFoldDB" id="Q143N8"/>
<dbReference type="EMBL" id="CP000270">
    <property type="protein sequence ID" value="ABE29451.1"/>
    <property type="molecule type" value="Genomic_DNA"/>
</dbReference>
<reference evidence="9 10" key="1">
    <citation type="journal article" date="2006" name="Proc. Natl. Acad. Sci. U.S.A.">
        <title>Burkholderia xenovorans LB400 harbors a multi-replicon, 9.73-Mbp genome shaped for versatility.</title>
        <authorList>
            <person name="Chain P.S."/>
            <person name="Denef V.J."/>
            <person name="Konstantinidis K.T."/>
            <person name="Vergez L.M."/>
            <person name="Agullo L."/>
            <person name="Reyes V.L."/>
            <person name="Hauser L."/>
            <person name="Cordova M."/>
            <person name="Gomez L."/>
            <person name="Gonzalez M."/>
            <person name="Land M."/>
            <person name="Lao V."/>
            <person name="Larimer F."/>
            <person name="LiPuma J.J."/>
            <person name="Mahenthiralingam E."/>
            <person name="Malfatti S.A."/>
            <person name="Marx C.J."/>
            <person name="Parnell J.J."/>
            <person name="Ramette A."/>
            <person name="Richardson P."/>
            <person name="Seeger M."/>
            <person name="Smith D."/>
            <person name="Spilker T."/>
            <person name="Sul W.J."/>
            <person name="Tsoi T.V."/>
            <person name="Ulrich L.E."/>
            <person name="Zhulin I.B."/>
            <person name="Tiedje J.M."/>
        </authorList>
    </citation>
    <scope>NUCLEOTIDE SEQUENCE [LARGE SCALE GENOMIC DNA]</scope>
    <source>
        <strain evidence="9 10">LB400</strain>
    </source>
</reference>
<dbReference type="OrthoDB" id="544091at2"/>
<dbReference type="Proteomes" id="UP000001817">
    <property type="component" value="Chromosome 1"/>
</dbReference>
<organism evidence="9 10">
    <name type="scientific">Paraburkholderia xenovorans (strain LB400)</name>
    <dbReference type="NCBI Taxonomy" id="266265"/>
    <lineage>
        <taxon>Bacteria</taxon>
        <taxon>Pseudomonadati</taxon>
        <taxon>Pseudomonadota</taxon>
        <taxon>Betaproteobacteria</taxon>
        <taxon>Burkholderiales</taxon>
        <taxon>Burkholderiaceae</taxon>
        <taxon>Paraburkholderia</taxon>
    </lineage>
</organism>
<dbReference type="InterPro" id="IPR017938">
    <property type="entry name" value="Riboflavin_synthase-like_b-brl"/>
</dbReference>
<dbReference type="Gene3D" id="3.10.20.30">
    <property type="match status" value="1"/>
</dbReference>
<feature type="domain" description="2Fe-2S ferredoxin-type" evidence="7">
    <location>
        <begin position="236"/>
        <end position="321"/>
    </location>
</feature>
<dbReference type="InterPro" id="IPR012675">
    <property type="entry name" value="Beta-grasp_dom_sf"/>
</dbReference>
<keyword evidence="1" id="KW-0285">Flavoprotein</keyword>
<accession>Q143N8</accession>
<dbReference type="SUPFAM" id="SSF54292">
    <property type="entry name" value="2Fe-2S ferredoxin-like"/>
    <property type="match status" value="1"/>
</dbReference>
<evidence type="ECO:0000256" key="1">
    <source>
        <dbReference type="ARBA" id="ARBA00022630"/>
    </source>
</evidence>
<keyword evidence="6" id="KW-0411">Iron-sulfur</keyword>
<keyword evidence="4" id="KW-0560">Oxidoreductase</keyword>
<evidence type="ECO:0000313" key="10">
    <source>
        <dbReference type="Proteomes" id="UP000001817"/>
    </source>
</evidence>
<keyword evidence="2" id="KW-0001">2Fe-2S</keyword>
<dbReference type="GO" id="GO:0051537">
    <property type="term" value="F:2 iron, 2 sulfur cluster binding"/>
    <property type="evidence" value="ECO:0007669"/>
    <property type="project" value="UniProtKB-KW"/>
</dbReference>
<dbReference type="PROSITE" id="PS00197">
    <property type="entry name" value="2FE2S_FER_1"/>
    <property type="match status" value="1"/>
</dbReference>
<dbReference type="GO" id="GO:0051213">
    <property type="term" value="F:dioxygenase activity"/>
    <property type="evidence" value="ECO:0007669"/>
    <property type="project" value="UniProtKB-KW"/>
</dbReference>
<dbReference type="InterPro" id="IPR050415">
    <property type="entry name" value="MRET"/>
</dbReference>
<keyword evidence="9" id="KW-0223">Dioxygenase</keyword>
<dbReference type="STRING" id="266265.Bxe_A3536"/>
<dbReference type="InterPro" id="IPR017927">
    <property type="entry name" value="FAD-bd_FR_type"/>
</dbReference>
<dbReference type="PANTHER" id="PTHR47354">
    <property type="entry name" value="NADH OXIDOREDUCTASE HCR"/>
    <property type="match status" value="1"/>
</dbReference>
<evidence type="ECO:0000256" key="2">
    <source>
        <dbReference type="ARBA" id="ARBA00022714"/>
    </source>
</evidence>
<feature type="domain" description="FAD-binding FR-type" evidence="8">
    <location>
        <begin position="6"/>
        <end position="109"/>
    </location>
</feature>
<dbReference type="PRINTS" id="PR00409">
    <property type="entry name" value="PHDIOXRDTASE"/>
</dbReference>
<dbReference type="InterPro" id="IPR036010">
    <property type="entry name" value="2Fe-2S_ferredoxin-like_sf"/>
</dbReference>
<name>Q143N8_PARXL</name>
<dbReference type="PROSITE" id="PS51384">
    <property type="entry name" value="FAD_FR"/>
    <property type="match status" value="1"/>
</dbReference>
<dbReference type="PROSITE" id="PS51085">
    <property type="entry name" value="2FE2S_FER_2"/>
    <property type="match status" value="1"/>
</dbReference>
<evidence type="ECO:0000256" key="5">
    <source>
        <dbReference type="ARBA" id="ARBA00023004"/>
    </source>
</evidence>
<sequence length="321" mass="35107">MSQHSPERIDVHLTQIRLEADDVASYEFRPVAGGPALPVFEAGAHIDLYLPENRVRSYSLVNDPQERHRYVVAVQREAAGRGGSAWMHRVPRVGERFTISAPKNDFPLCESARESLFICGGIGITPVVAMIRRLERIGASWRLHYAVRECSRAAYADDLAQLDNADSRVEMYFQNEDRRPDVRGIVDRAPAGTHLYCCGPRGMVDDFIAACAGRPQDEVHFERFAAANDAASEGGFEVVLHRDGRRIAVAPGKTILDTLLDHGVDVQYACSSGVCGTCRVGVIDGVPDHRDDFLSADEKAGNGAIMVCCSGSLSPTLVLDL</sequence>
<dbReference type="SUPFAM" id="SSF52343">
    <property type="entry name" value="Ferredoxin reductase-like, C-terminal NADP-linked domain"/>
    <property type="match status" value="1"/>
</dbReference>
<keyword evidence="10" id="KW-1185">Reference proteome</keyword>
<dbReference type="eggNOG" id="COG1018">
    <property type="taxonomic scope" value="Bacteria"/>
</dbReference>
<dbReference type="InterPro" id="IPR001041">
    <property type="entry name" value="2Fe-2S_ferredoxin-type"/>
</dbReference>
<evidence type="ECO:0000259" key="8">
    <source>
        <dbReference type="PROSITE" id="PS51384"/>
    </source>
</evidence>
<evidence type="ECO:0000259" key="7">
    <source>
        <dbReference type="PROSITE" id="PS51085"/>
    </source>
</evidence>
<gene>
    <name evidence="9" type="ORF">Bxe_A3536</name>
</gene>
<dbReference type="InterPro" id="IPR039261">
    <property type="entry name" value="FNR_nucleotide-bd"/>
</dbReference>
<dbReference type="RefSeq" id="WP_011487219.1">
    <property type="nucleotide sequence ID" value="NC_007951.1"/>
</dbReference>
<dbReference type="InterPro" id="IPR006058">
    <property type="entry name" value="2Fe2S_fd_BS"/>
</dbReference>
<dbReference type="KEGG" id="bxe:Bxe_A3536"/>
<dbReference type="Pfam" id="PF00175">
    <property type="entry name" value="NAD_binding_1"/>
    <property type="match status" value="1"/>
</dbReference>
<dbReference type="CDD" id="cd00207">
    <property type="entry name" value="fer2"/>
    <property type="match status" value="1"/>
</dbReference>
<evidence type="ECO:0000256" key="3">
    <source>
        <dbReference type="ARBA" id="ARBA00022723"/>
    </source>
</evidence>
<dbReference type="PATRIC" id="fig|266265.5.peg.928"/>
<keyword evidence="3" id="KW-0479">Metal-binding</keyword>